<sequence length="150" mass="17441">MKIELDNRVKNETKIRIDSGIGTKNESGTGVENEGRDEMRTKILAQYHKYGIKARRTSNKRRNIRKYYVHDEEATHSNEPQRLPPAHKIEEHELIPFSYFIDLIISYKSMNTGYTHERARLIVAFRLSRACERERETSDLSSTPSADASE</sequence>
<keyword evidence="2" id="KW-1185">Reference proteome</keyword>
<evidence type="ECO:0000313" key="1">
    <source>
        <dbReference type="EMBL" id="GBP86952.1"/>
    </source>
</evidence>
<evidence type="ECO:0000313" key="2">
    <source>
        <dbReference type="Proteomes" id="UP000299102"/>
    </source>
</evidence>
<dbReference type="AlphaFoldDB" id="A0A4C1ZHR0"/>
<organism evidence="1 2">
    <name type="scientific">Eumeta variegata</name>
    <name type="common">Bagworm moth</name>
    <name type="synonym">Eumeta japonica</name>
    <dbReference type="NCBI Taxonomy" id="151549"/>
    <lineage>
        <taxon>Eukaryota</taxon>
        <taxon>Metazoa</taxon>
        <taxon>Ecdysozoa</taxon>
        <taxon>Arthropoda</taxon>
        <taxon>Hexapoda</taxon>
        <taxon>Insecta</taxon>
        <taxon>Pterygota</taxon>
        <taxon>Neoptera</taxon>
        <taxon>Endopterygota</taxon>
        <taxon>Lepidoptera</taxon>
        <taxon>Glossata</taxon>
        <taxon>Ditrysia</taxon>
        <taxon>Tineoidea</taxon>
        <taxon>Psychidae</taxon>
        <taxon>Oiketicinae</taxon>
        <taxon>Eumeta</taxon>
    </lineage>
</organism>
<dbReference type="EMBL" id="BGZK01001826">
    <property type="protein sequence ID" value="GBP86952.1"/>
    <property type="molecule type" value="Genomic_DNA"/>
</dbReference>
<dbReference type="Proteomes" id="UP000299102">
    <property type="component" value="Unassembled WGS sequence"/>
</dbReference>
<protein>
    <submittedName>
        <fullName evidence="1">Uncharacterized protein</fullName>
    </submittedName>
</protein>
<gene>
    <name evidence="1" type="ORF">EVAR_62796_1</name>
</gene>
<reference evidence="1 2" key="1">
    <citation type="journal article" date="2019" name="Commun. Biol.">
        <title>The bagworm genome reveals a unique fibroin gene that provides high tensile strength.</title>
        <authorList>
            <person name="Kono N."/>
            <person name="Nakamura H."/>
            <person name="Ohtoshi R."/>
            <person name="Tomita M."/>
            <person name="Numata K."/>
            <person name="Arakawa K."/>
        </authorList>
    </citation>
    <scope>NUCLEOTIDE SEQUENCE [LARGE SCALE GENOMIC DNA]</scope>
</reference>
<comment type="caution">
    <text evidence="1">The sequence shown here is derived from an EMBL/GenBank/DDBJ whole genome shotgun (WGS) entry which is preliminary data.</text>
</comment>
<accession>A0A4C1ZHR0</accession>
<proteinExistence type="predicted"/>
<name>A0A4C1ZHR0_EUMVA</name>